<dbReference type="InterPro" id="IPR006059">
    <property type="entry name" value="SBP"/>
</dbReference>
<gene>
    <name evidence="2" type="ORF">C7383_103207</name>
</gene>
<organism evidence="2 3">
    <name type="scientific">Murimonas intestini</name>
    <dbReference type="NCBI Taxonomy" id="1337051"/>
    <lineage>
        <taxon>Bacteria</taxon>
        <taxon>Bacillati</taxon>
        <taxon>Bacillota</taxon>
        <taxon>Clostridia</taxon>
        <taxon>Lachnospirales</taxon>
        <taxon>Lachnospiraceae</taxon>
        <taxon>Murimonas</taxon>
    </lineage>
</organism>
<dbReference type="SUPFAM" id="SSF53850">
    <property type="entry name" value="Periplasmic binding protein-like II"/>
    <property type="match status" value="1"/>
</dbReference>
<reference evidence="2 3" key="1">
    <citation type="submission" date="2018-05" db="EMBL/GenBank/DDBJ databases">
        <authorList>
            <person name="Goeker M."/>
            <person name="Huntemann M."/>
            <person name="Clum A."/>
            <person name="Pillay M."/>
            <person name="Palaniappan K."/>
            <person name="Varghese N."/>
            <person name="Mikhailova N."/>
            <person name="Stamatis D."/>
            <person name="Reddy T."/>
            <person name="Daum C."/>
            <person name="Shapiro N."/>
            <person name="Ivanova N."/>
            <person name="Kyrpides N."/>
            <person name="Woyke T."/>
        </authorList>
    </citation>
    <scope>NUCLEOTIDE SEQUENCE [LARGE SCALE GENOMIC DNA]</scope>
    <source>
        <strain evidence="2 3">DSM 26524</strain>
    </source>
</reference>
<proteinExistence type="predicted"/>
<name>A0AB73T753_9FIRM</name>
<dbReference type="InterPro" id="IPR050490">
    <property type="entry name" value="Bact_solute-bd_prot1"/>
</dbReference>
<dbReference type="PANTHER" id="PTHR43649">
    <property type="entry name" value="ARABINOSE-BINDING PROTEIN-RELATED"/>
    <property type="match status" value="1"/>
</dbReference>
<feature type="chain" id="PRO_5044492768" evidence="1">
    <location>
        <begin position="27"/>
        <end position="443"/>
    </location>
</feature>
<dbReference type="AlphaFoldDB" id="A0AB73T753"/>
<dbReference type="EMBL" id="QGGY01000003">
    <property type="protein sequence ID" value="PWJ77363.1"/>
    <property type="molecule type" value="Genomic_DNA"/>
</dbReference>
<comment type="caution">
    <text evidence="2">The sequence shown here is derived from an EMBL/GenBank/DDBJ whole genome shotgun (WGS) entry which is preliminary data.</text>
</comment>
<sequence>MKLKKATGLTLAALMTVSLIPGTALAAEDYSLKDVQFDNVTIRVATRNGGGAESAVDAYYLSKVEEFNAMDNGITVEMINISTEADYLDRLSTDFASGDAPNIFLEYGGSRVLDYLEADYLLDLQPYLEADPDWYGGFKENGWSTCKFEDYGYEGIYGVPSETYQIMLFYNKSLLEENGIEVPATWDELMDACAKLKEAGVQPFVVGEKDAFRFGHLHTVLSLKKYGADVAQKLASREMSYDGEEMLSIYGMIKTMVDNGYLGDNLLSTDKGQEDTYFEEGKAVFKYDGSWYPAQIEESGSELFANQEVGVVRFPSIEAKYEKTDMGGTTDAYYISTLNATEEQVQASVVFLKYLASVDYIEGLIAVNPNTYAYNVDVKTDNYLLNDVMAIMNDTEDVRSDLQGYDTQSMAMNTVRTALQGLAMDKTPEEVGSEIVDSLAEYE</sequence>
<accession>A0AB73T753</accession>
<feature type="signal peptide" evidence="1">
    <location>
        <begin position="1"/>
        <end position="26"/>
    </location>
</feature>
<keyword evidence="1" id="KW-0732">Signal</keyword>
<keyword evidence="3" id="KW-1185">Reference proteome</keyword>
<dbReference type="RefSeq" id="WP_109625466.1">
    <property type="nucleotide sequence ID" value="NZ_JANKBI010000002.1"/>
</dbReference>
<evidence type="ECO:0000256" key="1">
    <source>
        <dbReference type="SAM" id="SignalP"/>
    </source>
</evidence>
<dbReference type="Pfam" id="PF01547">
    <property type="entry name" value="SBP_bac_1"/>
    <property type="match status" value="1"/>
</dbReference>
<dbReference type="Proteomes" id="UP000245412">
    <property type="component" value="Unassembled WGS sequence"/>
</dbReference>
<dbReference type="PANTHER" id="PTHR43649:SF14">
    <property type="entry name" value="BLR3389 PROTEIN"/>
    <property type="match status" value="1"/>
</dbReference>
<evidence type="ECO:0000313" key="3">
    <source>
        <dbReference type="Proteomes" id="UP000245412"/>
    </source>
</evidence>
<protein>
    <submittedName>
        <fullName evidence="2">ABC-type glycerol-3-phosphate transport system substrate-binding protein</fullName>
    </submittedName>
</protein>
<evidence type="ECO:0000313" key="2">
    <source>
        <dbReference type="EMBL" id="PWJ77363.1"/>
    </source>
</evidence>
<dbReference type="Gene3D" id="3.40.190.10">
    <property type="entry name" value="Periplasmic binding protein-like II"/>
    <property type="match status" value="2"/>
</dbReference>